<dbReference type="InterPro" id="IPR000792">
    <property type="entry name" value="Tscrpt_reg_LuxR_C"/>
</dbReference>
<evidence type="ECO:0000256" key="2">
    <source>
        <dbReference type="ARBA" id="ARBA00023125"/>
    </source>
</evidence>
<comment type="caution">
    <text evidence="5">The sequence shown here is derived from an EMBL/GenBank/DDBJ whole genome shotgun (WGS) entry which is preliminary data.</text>
</comment>
<feature type="domain" description="HTH luxR-type" evidence="4">
    <location>
        <begin position="80"/>
        <end position="145"/>
    </location>
</feature>
<organism evidence="5 6">
    <name type="scientific">Pseudonocardia oceani</name>
    <dbReference type="NCBI Taxonomy" id="2792013"/>
    <lineage>
        <taxon>Bacteria</taxon>
        <taxon>Bacillati</taxon>
        <taxon>Actinomycetota</taxon>
        <taxon>Actinomycetes</taxon>
        <taxon>Pseudonocardiales</taxon>
        <taxon>Pseudonocardiaceae</taxon>
        <taxon>Pseudonocardia</taxon>
    </lineage>
</organism>
<dbReference type="SMART" id="SM00421">
    <property type="entry name" value="HTH_LUXR"/>
    <property type="match status" value="1"/>
</dbReference>
<evidence type="ECO:0000313" key="6">
    <source>
        <dbReference type="Proteomes" id="UP000694300"/>
    </source>
</evidence>
<evidence type="ECO:0000256" key="1">
    <source>
        <dbReference type="ARBA" id="ARBA00023015"/>
    </source>
</evidence>
<sequence length="160" mass="17206">MPEQVAGVRVRGGWADIGRPAGAAHQLSLPLRLDAGGNRSFVLGRPDVFGEQDLRLGTLLWRLLSGLDRQLDVLGRARPDPTAAVRLTPRQQAVLGLLAEGCTAAAIGHRLLIAERTVHKHLERVYAALGVSDRLTAVLRARDLGLLAPVRDLLEDAPTP</sequence>
<dbReference type="PANTHER" id="PTHR44688:SF16">
    <property type="entry name" value="DNA-BINDING TRANSCRIPTIONAL ACTIVATOR DEVR_DOSR"/>
    <property type="match status" value="1"/>
</dbReference>
<dbReference type="PANTHER" id="PTHR44688">
    <property type="entry name" value="DNA-BINDING TRANSCRIPTIONAL ACTIVATOR DEVR_DOSR"/>
    <property type="match status" value="1"/>
</dbReference>
<evidence type="ECO:0000259" key="4">
    <source>
        <dbReference type="PROSITE" id="PS50043"/>
    </source>
</evidence>
<keyword evidence="6" id="KW-1185">Reference proteome</keyword>
<dbReference type="Proteomes" id="UP000694300">
    <property type="component" value="Unassembled WGS sequence"/>
</dbReference>
<keyword evidence="1" id="KW-0805">Transcription regulation</keyword>
<gene>
    <name evidence="5" type="ORF">I4I82_18640</name>
</gene>
<dbReference type="Pfam" id="PF00196">
    <property type="entry name" value="GerE"/>
    <property type="match status" value="1"/>
</dbReference>
<dbReference type="PROSITE" id="PS50043">
    <property type="entry name" value="HTH_LUXR_2"/>
    <property type="match status" value="1"/>
</dbReference>
<reference evidence="5 6" key="1">
    <citation type="submission" date="2020-11" db="EMBL/GenBank/DDBJ databases">
        <title>Pseudonocardia abyssalis sp. nov. and Pseudonocardia oceani sp. nov., description and phylogenomic analysis of two novel actinomycetes isolated from the deep Southern Ocean.</title>
        <authorList>
            <person name="Parra J."/>
        </authorList>
    </citation>
    <scope>NUCLEOTIDE SEQUENCE [LARGE SCALE GENOMIC DNA]</scope>
    <source>
        <strain evidence="6">KRD185</strain>
    </source>
</reference>
<dbReference type="EMBL" id="JADQDF010000001">
    <property type="protein sequence ID" value="MBW0129682.1"/>
    <property type="molecule type" value="Genomic_DNA"/>
</dbReference>
<keyword evidence="3" id="KW-0804">Transcription</keyword>
<proteinExistence type="predicted"/>
<keyword evidence="2" id="KW-0238">DNA-binding</keyword>
<evidence type="ECO:0000256" key="3">
    <source>
        <dbReference type="ARBA" id="ARBA00023163"/>
    </source>
</evidence>
<dbReference type="CDD" id="cd06170">
    <property type="entry name" value="LuxR_C_like"/>
    <property type="match status" value="1"/>
</dbReference>
<name>A0ABS6UBR2_9PSEU</name>
<accession>A0ABS6UBR2</accession>
<evidence type="ECO:0000313" key="5">
    <source>
        <dbReference type="EMBL" id="MBW0129682.1"/>
    </source>
</evidence>
<protein>
    <submittedName>
        <fullName evidence="5">Response regulator transcription factor</fullName>
    </submittedName>
</protein>